<feature type="transmembrane region" description="Helical" evidence="14">
    <location>
        <begin position="423"/>
        <end position="445"/>
    </location>
</feature>
<keyword evidence="10 14" id="KW-0472">Membrane</keyword>
<evidence type="ECO:0000256" key="2">
    <source>
        <dbReference type="ARBA" id="ARBA00008627"/>
    </source>
</evidence>
<keyword evidence="5" id="KW-1003">Cell membrane</keyword>
<dbReference type="EC" id="2.3.2.3" evidence="3 14"/>
<keyword evidence="7 14" id="KW-0812">Transmembrane</keyword>
<dbReference type="InterPro" id="IPR024320">
    <property type="entry name" value="LPG_synthase_C"/>
</dbReference>
<sequence length="838" mass="96340">MKKFIKFFVAFGIFILSAWKLKTELASINFKDVFHVIQNRSFTSIAVLLLVSFAGIWILSLYDVVLIRSQKLKVPWLKTMKMSWIINSLNTLIGFGGIVGSSIRYNYFQNFIETDKEKTELKKNISLLLLSMLTGIGVLSFLVLFDVFSASSLLDSNPLLKVALFILAGLLPVFLIFTIAKPPVPSDRFLSLKYTVVSVLDYLFVGIVMFLSLRFVGVHVNFWQMESVFIVAAIAGLISMVPGGLGAFDVIFLLGMTQQFNESKSAVLLALVFYRLAYYILPFLIGLILSISELQLILKDKLNEKDEMVLFTREFGTIFVDITKKRVQILIRWFIIILFLIGGFFFFQDSFFGVFYVSSDTTNIVFAVLSVVYLLASTYLIPNLVGLYYGSKEAYRNLLILLSLTLISQIVLFNQLLFVEGLIFTVVLMLVLILSRKNFSVYLTVRYRREKVIWLLTLLLLAFNIQSIYDTASAYDLELFKGFIYYVLGLSAVWFTYILLNRYRLRHKYTFSTLVFEPNMSSEVTEFETVITDYTGSNLANLGFLPSNKVLVNTLLGVGCIYQETTYFVLILGDPVGNNENFFPFIKDLHDYATKIGKEIIFYQTGTENIHIYTEFNYTLFNLGEEAEVDVTSFKTSGNKGKVFRQLLNKQEQEELSFQVEPSSKELIEELRPISTEWLGHRKEMSFSLGNFGDTYLLKQDIATIRTKEGQVIAFASMMPTYTEGKISVDLIRWREHDNIPMMDLLYLHLILWSKENEYQVFNLGMAPLSSSYERTNGLLSTITTSIYQHSSSLYSFKGLRQYKNKFKPVWYPRYLVYPRRLMISQALMKSYQVIHPK</sequence>
<dbReference type="RefSeq" id="WP_206965238.1">
    <property type="nucleotide sequence ID" value="NZ_JAFLVX010000014.1"/>
</dbReference>
<evidence type="ECO:0000256" key="6">
    <source>
        <dbReference type="ARBA" id="ARBA00022679"/>
    </source>
</evidence>
<dbReference type="Pfam" id="PF09924">
    <property type="entry name" value="LPG_synthase_C"/>
    <property type="match status" value="1"/>
</dbReference>
<feature type="transmembrane region" description="Helical" evidence="14">
    <location>
        <begin position="42"/>
        <end position="64"/>
    </location>
</feature>
<evidence type="ECO:0000256" key="11">
    <source>
        <dbReference type="ARBA" id="ARBA00023251"/>
    </source>
</evidence>
<feature type="transmembrane region" description="Helical" evidence="14">
    <location>
        <begin position="159"/>
        <end position="180"/>
    </location>
</feature>
<feature type="transmembrane region" description="Helical" evidence="14">
    <location>
        <begin position="398"/>
        <end position="417"/>
    </location>
</feature>
<keyword evidence="6 14" id="KW-0808">Transferase</keyword>
<protein>
    <recommendedName>
        <fullName evidence="4 14">Phosphatidylglycerol lysyltransferase</fullName>
        <ecNumber evidence="3 14">2.3.2.3</ecNumber>
    </recommendedName>
    <alternativeName>
        <fullName evidence="12 14">Lysylphosphatidylglycerol synthase</fullName>
    </alternativeName>
</protein>
<keyword evidence="11 14" id="KW-0046">Antibiotic resistance</keyword>
<comment type="subcellular location">
    <subcellularLocation>
        <location evidence="1 14">Cell membrane</location>
        <topology evidence="1 14">Multi-pass membrane protein</topology>
    </subcellularLocation>
</comment>
<dbReference type="PANTHER" id="PTHR34697:SF2">
    <property type="entry name" value="PHOSPHATIDYLGLYCEROL LYSYLTRANSFERASE"/>
    <property type="match status" value="1"/>
</dbReference>
<proteinExistence type="inferred from homology"/>
<evidence type="ECO:0000259" key="15">
    <source>
        <dbReference type="Pfam" id="PF09924"/>
    </source>
</evidence>
<evidence type="ECO:0000256" key="10">
    <source>
        <dbReference type="ARBA" id="ARBA00023136"/>
    </source>
</evidence>
<dbReference type="PANTHER" id="PTHR34697">
    <property type="entry name" value="PHOSPHATIDYLGLYCEROL LYSYLTRANSFERASE"/>
    <property type="match status" value="1"/>
</dbReference>
<feature type="transmembrane region" description="Helical" evidence="14">
    <location>
        <begin position="364"/>
        <end position="386"/>
    </location>
</feature>
<evidence type="ECO:0000313" key="16">
    <source>
        <dbReference type="EMBL" id="MBO0476286.1"/>
    </source>
</evidence>
<dbReference type="Proteomes" id="UP000664857">
    <property type="component" value="Unassembled WGS sequence"/>
</dbReference>
<evidence type="ECO:0000256" key="5">
    <source>
        <dbReference type="ARBA" id="ARBA00022475"/>
    </source>
</evidence>
<feature type="transmembrane region" description="Helical" evidence="14">
    <location>
        <begin position="125"/>
        <end position="147"/>
    </location>
</feature>
<comment type="function">
    <text evidence="14">Catalyzes the transfer of a lysyl group from L-lysyl-tRNA(Lys) to membrane-bound phosphatidylglycerol (PG), which produces lysylphosphatidylglycerol (LPG), a major component of the bacterial membrane with a positive net charge. LPG synthesis contributes to bacterial virulence as it is involved in the resistance mechanism against cationic antimicrobial peptides (CAMP) produces by the host's immune system (defensins, cathelicidins) and by the competing microorganisms.</text>
</comment>
<comment type="similarity">
    <text evidence="2 14">Belongs to the LPG synthase family.</text>
</comment>
<keyword evidence="8 14" id="KW-1133">Transmembrane helix</keyword>
<feature type="transmembrane region" description="Helical" evidence="14">
    <location>
        <begin position="276"/>
        <end position="298"/>
    </location>
</feature>
<evidence type="ECO:0000256" key="12">
    <source>
        <dbReference type="ARBA" id="ARBA00031899"/>
    </source>
</evidence>
<evidence type="ECO:0000256" key="14">
    <source>
        <dbReference type="RuleBase" id="RU363042"/>
    </source>
</evidence>
<organism evidence="16 17">
    <name type="scientific">Candidatus Vagococcus giribetii</name>
    <dbReference type="NCBI Taxonomy" id="2230876"/>
    <lineage>
        <taxon>Bacteria</taxon>
        <taxon>Bacillati</taxon>
        <taxon>Bacillota</taxon>
        <taxon>Bacilli</taxon>
        <taxon>Lactobacillales</taxon>
        <taxon>Enterococcaceae</taxon>
        <taxon>Vagococcus</taxon>
    </lineage>
</organism>
<evidence type="ECO:0000256" key="13">
    <source>
        <dbReference type="ARBA" id="ARBA00047540"/>
    </source>
</evidence>
<name>A0ABS3HTY7_9ENTE</name>
<dbReference type="InterPro" id="IPR016181">
    <property type="entry name" value="Acyl_CoA_acyltransferase"/>
</dbReference>
<evidence type="ECO:0000256" key="9">
    <source>
        <dbReference type="ARBA" id="ARBA00023098"/>
    </source>
</evidence>
<evidence type="ECO:0000256" key="3">
    <source>
        <dbReference type="ARBA" id="ARBA00012014"/>
    </source>
</evidence>
<comment type="catalytic activity">
    <reaction evidence="13 14">
        <text>L-lysyl-tRNA(Lys) + a 1,2-diacyl-sn-glycero-3-phospho-(1'-sn-glycerol) = a 1,2-diacyl-sn-glycero-3-phospho-1'-(3'-O-L-lysyl)-sn-glycerol + tRNA(Lys)</text>
        <dbReference type="Rhea" id="RHEA:10668"/>
        <dbReference type="Rhea" id="RHEA-COMP:9696"/>
        <dbReference type="Rhea" id="RHEA-COMP:9697"/>
        <dbReference type="ChEBI" id="CHEBI:64716"/>
        <dbReference type="ChEBI" id="CHEBI:75792"/>
        <dbReference type="ChEBI" id="CHEBI:78442"/>
        <dbReference type="ChEBI" id="CHEBI:78529"/>
        <dbReference type="EC" id="2.3.2.3"/>
    </reaction>
</comment>
<dbReference type="EMBL" id="JAFLVX010000014">
    <property type="protein sequence ID" value="MBO0476286.1"/>
    <property type="molecule type" value="Genomic_DNA"/>
</dbReference>
<dbReference type="Pfam" id="PF03706">
    <property type="entry name" value="LPG_synthase_TM"/>
    <property type="match status" value="1"/>
</dbReference>
<feature type="domain" description="Phosphatidylglycerol lysyltransferase C-terminal" evidence="15">
    <location>
        <begin position="535"/>
        <end position="818"/>
    </location>
</feature>
<reference evidence="16 17" key="1">
    <citation type="submission" date="2021-03" db="EMBL/GenBank/DDBJ databases">
        <title>Enterococcal diversity collection.</title>
        <authorList>
            <person name="Gilmore M.S."/>
            <person name="Schwartzman J."/>
            <person name="Van Tyne D."/>
            <person name="Martin M."/>
            <person name="Earl A.M."/>
            <person name="Manson A.L."/>
            <person name="Straub T."/>
            <person name="Salamzade R."/>
            <person name="Saavedra J."/>
            <person name="Lebreton F."/>
            <person name="Prichula J."/>
            <person name="Schaufler K."/>
            <person name="Gaca A."/>
            <person name="Sgardioli B."/>
            <person name="Wagenaar J."/>
            <person name="Strong T."/>
        </authorList>
    </citation>
    <scope>NUCLEOTIDE SEQUENCE [LARGE SCALE GENOMIC DNA]</scope>
    <source>
        <strain evidence="16 17">DIV0080</strain>
    </source>
</reference>
<dbReference type="InterPro" id="IPR051211">
    <property type="entry name" value="PG_lysyltransferase"/>
</dbReference>
<accession>A0ABS3HTY7</accession>
<comment type="caution">
    <text evidence="16">The sequence shown here is derived from an EMBL/GenBank/DDBJ whole genome shotgun (WGS) entry which is preliminary data.</text>
</comment>
<evidence type="ECO:0000256" key="7">
    <source>
        <dbReference type="ARBA" id="ARBA00022692"/>
    </source>
</evidence>
<dbReference type="InterPro" id="IPR022791">
    <property type="entry name" value="L-PG_synthase/AglD"/>
</dbReference>
<feature type="transmembrane region" description="Helical" evidence="14">
    <location>
        <begin position="192"/>
        <end position="216"/>
    </location>
</feature>
<evidence type="ECO:0000256" key="1">
    <source>
        <dbReference type="ARBA" id="ARBA00004651"/>
    </source>
</evidence>
<evidence type="ECO:0000313" key="17">
    <source>
        <dbReference type="Proteomes" id="UP000664857"/>
    </source>
</evidence>
<evidence type="ECO:0000256" key="8">
    <source>
        <dbReference type="ARBA" id="ARBA00022989"/>
    </source>
</evidence>
<feature type="transmembrane region" description="Helical" evidence="14">
    <location>
        <begin position="84"/>
        <end position="105"/>
    </location>
</feature>
<keyword evidence="9 14" id="KW-0443">Lipid metabolism</keyword>
<dbReference type="SUPFAM" id="SSF55729">
    <property type="entry name" value="Acyl-CoA N-acyltransferases (Nat)"/>
    <property type="match status" value="1"/>
</dbReference>
<feature type="transmembrane region" description="Helical" evidence="14">
    <location>
        <begin position="333"/>
        <end position="358"/>
    </location>
</feature>
<gene>
    <name evidence="14" type="primary">mprF</name>
    <name evidence="16" type="ORF">DOK76_04335</name>
</gene>
<feature type="transmembrane region" description="Helical" evidence="14">
    <location>
        <begin position="483"/>
        <end position="500"/>
    </location>
</feature>
<feature type="transmembrane region" description="Helical" evidence="14">
    <location>
        <begin position="452"/>
        <end position="471"/>
    </location>
</feature>
<keyword evidence="17" id="KW-1185">Reference proteome</keyword>
<feature type="transmembrane region" description="Helical" evidence="14">
    <location>
        <begin position="228"/>
        <end position="256"/>
    </location>
</feature>
<evidence type="ECO:0000256" key="4">
    <source>
        <dbReference type="ARBA" id="ARBA00021546"/>
    </source>
</evidence>